<feature type="transmembrane region" description="Helical" evidence="2">
    <location>
        <begin position="92"/>
        <end position="117"/>
    </location>
</feature>
<keyword evidence="2" id="KW-1133">Transmembrane helix</keyword>
<keyword evidence="3" id="KW-1185">Reference proteome</keyword>
<dbReference type="Proteomes" id="UP000887581">
    <property type="component" value="Unplaced"/>
</dbReference>
<dbReference type="AlphaFoldDB" id="A0A915PPX0"/>
<keyword evidence="2" id="KW-0472">Membrane</keyword>
<keyword evidence="2" id="KW-0812">Transmembrane</keyword>
<reference evidence="4" key="1">
    <citation type="submission" date="2022-11" db="UniProtKB">
        <authorList>
            <consortium name="WormBaseParasite"/>
        </authorList>
    </citation>
    <scope>IDENTIFICATION</scope>
</reference>
<sequence>MSVHSHRTMSSRYRDAINLTSSVFSKRGRHLWIGSQLHCRDLRVRFDSFELPLVVYTLVEKTIFLMMQILLIFSSLAVMLTSFPTLSYKFTLTHFFCVTSAYAGFFGAIAGIWALKLADNIYQAGCRVSSHCIIPPKLAIIPSFIVQVVWAILSACAFFGYLIHVKDKSFLFLVFGVLIPVLLICLIIFYILAAEIDCFIYVIHRSRHWHRSRHPAPLLNMHSLNDDRYSFESPSKRHLHAMDTSQEHERTKSSVSAETPDSGSLKLRNGVETRIEVFSPKYTVDDGTAFFSEYSRKTISMGNFHLDTVPEESSKSTNSQY</sequence>
<feature type="region of interest" description="Disordered" evidence="1">
    <location>
        <begin position="240"/>
        <end position="265"/>
    </location>
</feature>
<accession>A0A915PPX0</accession>
<protein>
    <submittedName>
        <fullName evidence="4">Uncharacterized protein</fullName>
    </submittedName>
</protein>
<feature type="transmembrane region" description="Helical" evidence="2">
    <location>
        <begin position="170"/>
        <end position="203"/>
    </location>
</feature>
<feature type="transmembrane region" description="Helical" evidence="2">
    <location>
        <begin position="138"/>
        <end position="164"/>
    </location>
</feature>
<evidence type="ECO:0000256" key="2">
    <source>
        <dbReference type="SAM" id="Phobius"/>
    </source>
</evidence>
<dbReference type="WBParaSite" id="sdigi.contig317.g7391.t1">
    <property type="protein sequence ID" value="sdigi.contig317.g7391.t1"/>
    <property type="gene ID" value="sdigi.contig317.g7391"/>
</dbReference>
<evidence type="ECO:0000256" key="1">
    <source>
        <dbReference type="SAM" id="MobiDB-lite"/>
    </source>
</evidence>
<evidence type="ECO:0000313" key="3">
    <source>
        <dbReference type="Proteomes" id="UP000887581"/>
    </source>
</evidence>
<evidence type="ECO:0000313" key="4">
    <source>
        <dbReference type="WBParaSite" id="sdigi.contig317.g7391.t1"/>
    </source>
</evidence>
<name>A0A915PPX0_9BILA</name>
<feature type="compositionally biased region" description="Polar residues" evidence="1">
    <location>
        <begin position="253"/>
        <end position="262"/>
    </location>
</feature>
<organism evidence="3 4">
    <name type="scientific">Setaria digitata</name>
    <dbReference type="NCBI Taxonomy" id="48799"/>
    <lineage>
        <taxon>Eukaryota</taxon>
        <taxon>Metazoa</taxon>
        <taxon>Ecdysozoa</taxon>
        <taxon>Nematoda</taxon>
        <taxon>Chromadorea</taxon>
        <taxon>Rhabditida</taxon>
        <taxon>Spirurina</taxon>
        <taxon>Spiruromorpha</taxon>
        <taxon>Filarioidea</taxon>
        <taxon>Setariidae</taxon>
        <taxon>Setaria</taxon>
    </lineage>
</organism>
<feature type="transmembrane region" description="Helical" evidence="2">
    <location>
        <begin position="63"/>
        <end position="86"/>
    </location>
</feature>
<proteinExistence type="predicted"/>